<name>A0A517NCJ7_9BACT</name>
<gene>
    <name evidence="1" type="ORF">K227x_32560</name>
</gene>
<sequence>MADPKDQTSLTDHLAPLKWHGPMEASGMTTWFASTQFGQYMVKQLKGRTNWSYSYQNGGRATECDSIEAGKAAAWEHWCENIQRCFTPHPMDHTLIEWPDDKTDTTG</sequence>
<accession>A0A517NCJ7</accession>
<organism evidence="1 2">
    <name type="scientific">Rubripirellula lacrimiformis</name>
    <dbReference type="NCBI Taxonomy" id="1930273"/>
    <lineage>
        <taxon>Bacteria</taxon>
        <taxon>Pseudomonadati</taxon>
        <taxon>Planctomycetota</taxon>
        <taxon>Planctomycetia</taxon>
        <taxon>Pirellulales</taxon>
        <taxon>Pirellulaceae</taxon>
        <taxon>Rubripirellula</taxon>
    </lineage>
</organism>
<protein>
    <submittedName>
        <fullName evidence="1">Uncharacterized protein</fullName>
    </submittedName>
</protein>
<dbReference type="Proteomes" id="UP000318538">
    <property type="component" value="Chromosome"/>
</dbReference>
<evidence type="ECO:0000313" key="2">
    <source>
        <dbReference type="Proteomes" id="UP000318538"/>
    </source>
</evidence>
<keyword evidence="2" id="KW-1185">Reference proteome</keyword>
<evidence type="ECO:0000313" key="1">
    <source>
        <dbReference type="EMBL" id="QDT04859.1"/>
    </source>
</evidence>
<dbReference type="KEGG" id="rlc:K227x_32560"/>
<dbReference type="AlphaFoldDB" id="A0A517NCJ7"/>
<dbReference type="EMBL" id="CP036525">
    <property type="protein sequence ID" value="QDT04859.1"/>
    <property type="molecule type" value="Genomic_DNA"/>
</dbReference>
<reference evidence="1 2" key="1">
    <citation type="submission" date="2019-02" db="EMBL/GenBank/DDBJ databases">
        <title>Deep-cultivation of Planctomycetes and their phenomic and genomic characterization uncovers novel biology.</title>
        <authorList>
            <person name="Wiegand S."/>
            <person name="Jogler M."/>
            <person name="Boedeker C."/>
            <person name="Pinto D."/>
            <person name="Vollmers J."/>
            <person name="Rivas-Marin E."/>
            <person name="Kohn T."/>
            <person name="Peeters S.H."/>
            <person name="Heuer A."/>
            <person name="Rast P."/>
            <person name="Oberbeckmann S."/>
            <person name="Bunk B."/>
            <person name="Jeske O."/>
            <person name="Meyerdierks A."/>
            <person name="Storesund J.E."/>
            <person name="Kallscheuer N."/>
            <person name="Luecker S."/>
            <person name="Lage O.M."/>
            <person name="Pohl T."/>
            <person name="Merkel B.J."/>
            <person name="Hornburger P."/>
            <person name="Mueller R.-W."/>
            <person name="Bruemmer F."/>
            <person name="Labrenz M."/>
            <person name="Spormann A.M."/>
            <person name="Op den Camp H."/>
            <person name="Overmann J."/>
            <person name="Amann R."/>
            <person name="Jetten M.S.M."/>
            <person name="Mascher T."/>
            <person name="Medema M.H."/>
            <person name="Devos D.P."/>
            <person name="Kaster A.-K."/>
            <person name="Ovreas L."/>
            <person name="Rohde M."/>
            <person name="Galperin M.Y."/>
            <person name="Jogler C."/>
        </authorList>
    </citation>
    <scope>NUCLEOTIDE SEQUENCE [LARGE SCALE GENOMIC DNA]</scope>
    <source>
        <strain evidence="1 2">K22_7</strain>
    </source>
</reference>
<proteinExistence type="predicted"/>